<proteinExistence type="predicted"/>
<gene>
    <name evidence="2" type="ORF">B0T20DRAFT_492129</name>
</gene>
<dbReference type="EMBL" id="JAUTDP010000002">
    <property type="protein sequence ID" value="KAK3401443.1"/>
    <property type="molecule type" value="Genomic_DNA"/>
</dbReference>
<reference evidence="2" key="1">
    <citation type="journal article" date="2023" name="Mol. Phylogenet. Evol.">
        <title>Genome-scale phylogeny and comparative genomics of the fungal order Sordariales.</title>
        <authorList>
            <person name="Hensen N."/>
            <person name="Bonometti L."/>
            <person name="Westerberg I."/>
            <person name="Brannstrom I.O."/>
            <person name="Guillou S."/>
            <person name="Cros-Aarteil S."/>
            <person name="Calhoun S."/>
            <person name="Haridas S."/>
            <person name="Kuo A."/>
            <person name="Mondo S."/>
            <person name="Pangilinan J."/>
            <person name="Riley R."/>
            <person name="LaButti K."/>
            <person name="Andreopoulos B."/>
            <person name="Lipzen A."/>
            <person name="Chen C."/>
            <person name="Yan M."/>
            <person name="Daum C."/>
            <person name="Ng V."/>
            <person name="Clum A."/>
            <person name="Steindorff A."/>
            <person name="Ohm R.A."/>
            <person name="Martin F."/>
            <person name="Silar P."/>
            <person name="Natvig D.O."/>
            <person name="Lalanne C."/>
            <person name="Gautier V."/>
            <person name="Ament-Velasquez S.L."/>
            <person name="Kruys A."/>
            <person name="Hutchinson M.I."/>
            <person name="Powell A.J."/>
            <person name="Barry K."/>
            <person name="Miller A.N."/>
            <person name="Grigoriev I.V."/>
            <person name="Debuchy R."/>
            <person name="Gladieux P."/>
            <person name="Hiltunen Thoren M."/>
            <person name="Johannesson H."/>
        </authorList>
    </citation>
    <scope>NUCLEOTIDE SEQUENCE</scope>
    <source>
        <strain evidence="2">FGSC 1904</strain>
    </source>
</reference>
<feature type="compositionally biased region" description="Basic and acidic residues" evidence="1">
    <location>
        <begin position="239"/>
        <end position="265"/>
    </location>
</feature>
<dbReference type="AlphaFoldDB" id="A0AAE0PK15"/>
<keyword evidence="3" id="KW-1185">Reference proteome</keyword>
<organism evidence="2 3">
    <name type="scientific">Sordaria brevicollis</name>
    <dbReference type="NCBI Taxonomy" id="83679"/>
    <lineage>
        <taxon>Eukaryota</taxon>
        <taxon>Fungi</taxon>
        <taxon>Dikarya</taxon>
        <taxon>Ascomycota</taxon>
        <taxon>Pezizomycotina</taxon>
        <taxon>Sordariomycetes</taxon>
        <taxon>Sordariomycetidae</taxon>
        <taxon>Sordariales</taxon>
        <taxon>Sordariaceae</taxon>
        <taxon>Sordaria</taxon>
    </lineage>
</organism>
<feature type="region of interest" description="Disordered" evidence="1">
    <location>
        <begin position="235"/>
        <end position="271"/>
    </location>
</feature>
<feature type="region of interest" description="Disordered" evidence="1">
    <location>
        <begin position="577"/>
        <end position="597"/>
    </location>
</feature>
<sequence>MARPKKEIRISPREVLQSTPWPTSTIWKAEDLPAQLTPENCPGIVYSLKEVRVTPWGLQGRYDCPGQDSKRDDRGIWLPTLFPDLQESGSGIPGIHVEDIVRGRWIQNREYRSRNGPWGVPLAGWRPPIRRQGSPPESLPLPQDYVMQAFSLDYEDAVSKAVDMDVIDDVPDSAFKPGQGGGGMLDKLPVELMKEIVSYLVPTSCTYSFFVADRRDIYPESYSACSVVHQMAPIGRRQRSQEGREDIDWTDDTDSHSSDGEVPKEPRHKGSAHMALASINRTFQELIYARFYGGNTFIFHLSVSPLTRVDLEAPYHGTRWLSWSRILTRNVLPPGPLGPITASAARYMRDVKLSVVTPSDNTSDIEAMASLGKVVASAVNLLLPKDEQTKEQQGQIQPYISLHLQFSTPTEDDYTLIEALASGQSVIPRFQPNVVTMQAGFNLSTAKMDTGPGTWSAFEGYELKQPPSIENKLDLALQPLRKLKGLVKDMWAHGYDDIPADFLDDIGLVQVQKAERLPTCYTPHYSNTCRCTENGGARVCPQRLPKSGVPTLRWQLEAMGWSFYRARDHAMEEGLKGGDAVNSDATSATQTATVESPRPRRNFFVPFQFGVGSWEP</sequence>
<dbReference type="Proteomes" id="UP001281003">
    <property type="component" value="Unassembled WGS sequence"/>
</dbReference>
<reference evidence="2" key="2">
    <citation type="submission" date="2023-07" db="EMBL/GenBank/DDBJ databases">
        <authorList>
            <consortium name="Lawrence Berkeley National Laboratory"/>
            <person name="Haridas S."/>
            <person name="Hensen N."/>
            <person name="Bonometti L."/>
            <person name="Westerberg I."/>
            <person name="Brannstrom I.O."/>
            <person name="Guillou S."/>
            <person name="Cros-Aarteil S."/>
            <person name="Calhoun S."/>
            <person name="Kuo A."/>
            <person name="Mondo S."/>
            <person name="Pangilinan J."/>
            <person name="Riley R."/>
            <person name="LaButti K."/>
            <person name="Andreopoulos B."/>
            <person name="Lipzen A."/>
            <person name="Chen C."/>
            <person name="Yanf M."/>
            <person name="Daum C."/>
            <person name="Ng V."/>
            <person name="Clum A."/>
            <person name="Steindorff A."/>
            <person name="Ohm R."/>
            <person name="Martin F."/>
            <person name="Silar P."/>
            <person name="Natvig D."/>
            <person name="Lalanne C."/>
            <person name="Gautier V."/>
            <person name="Ament-velasquez S.L."/>
            <person name="Kruys A."/>
            <person name="Hutchinson M.I."/>
            <person name="Powell A.J."/>
            <person name="Barry K."/>
            <person name="Miller A.N."/>
            <person name="Grigoriev I.V."/>
            <person name="Debuchy R."/>
            <person name="Gladieux P."/>
            <person name="Thoren M.H."/>
            <person name="Johannesson H."/>
        </authorList>
    </citation>
    <scope>NUCLEOTIDE SEQUENCE</scope>
    <source>
        <strain evidence="2">FGSC 1904</strain>
    </source>
</reference>
<feature type="compositionally biased region" description="Polar residues" evidence="1">
    <location>
        <begin position="583"/>
        <end position="594"/>
    </location>
</feature>
<accession>A0AAE0PK15</accession>
<evidence type="ECO:0000313" key="3">
    <source>
        <dbReference type="Proteomes" id="UP001281003"/>
    </source>
</evidence>
<evidence type="ECO:0000256" key="1">
    <source>
        <dbReference type="SAM" id="MobiDB-lite"/>
    </source>
</evidence>
<evidence type="ECO:0000313" key="2">
    <source>
        <dbReference type="EMBL" id="KAK3401443.1"/>
    </source>
</evidence>
<protein>
    <submittedName>
        <fullName evidence="2">Uncharacterized protein</fullName>
    </submittedName>
</protein>
<comment type="caution">
    <text evidence="2">The sequence shown here is derived from an EMBL/GenBank/DDBJ whole genome shotgun (WGS) entry which is preliminary data.</text>
</comment>
<name>A0AAE0PK15_SORBR</name>